<organism evidence="2 3">
    <name type="scientific">Idiomarina aquatica</name>
    <dbReference type="NCBI Taxonomy" id="1327752"/>
    <lineage>
        <taxon>Bacteria</taxon>
        <taxon>Pseudomonadati</taxon>
        <taxon>Pseudomonadota</taxon>
        <taxon>Gammaproteobacteria</taxon>
        <taxon>Alteromonadales</taxon>
        <taxon>Idiomarinaceae</taxon>
        <taxon>Idiomarina</taxon>
    </lineage>
</organism>
<evidence type="ECO:0000313" key="2">
    <source>
        <dbReference type="EMBL" id="TDP40698.1"/>
    </source>
</evidence>
<proteinExistence type="predicted"/>
<feature type="transmembrane region" description="Helical" evidence="1">
    <location>
        <begin position="36"/>
        <end position="53"/>
    </location>
</feature>
<keyword evidence="1" id="KW-1133">Transmembrane helix</keyword>
<sequence length="62" mass="6989">MNFVQVCPVEIVNGSCPEPMVWREVASTLPLTFEQFSSMVPAFVAVLLTAWGFKKLLQLFIK</sequence>
<dbReference type="EMBL" id="SNXI01000001">
    <property type="protein sequence ID" value="TDP40698.1"/>
    <property type="molecule type" value="Genomic_DNA"/>
</dbReference>
<keyword evidence="1" id="KW-0472">Membrane</keyword>
<keyword evidence="1" id="KW-0812">Transmembrane</keyword>
<dbReference type="Proteomes" id="UP000295531">
    <property type="component" value="Unassembled WGS sequence"/>
</dbReference>
<protein>
    <submittedName>
        <fullName evidence="2">Uncharacterized protein</fullName>
    </submittedName>
</protein>
<evidence type="ECO:0000313" key="3">
    <source>
        <dbReference type="Proteomes" id="UP000295531"/>
    </source>
</evidence>
<gene>
    <name evidence="2" type="ORF">DEU29_101248</name>
</gene>
<comment type="caution">
    <text evidence="2">The sequence shown here is derived from an EMBL/GenBank/DDBJ whole genome shotgun (WGS) entry which is preliminary data.</text>
</comment>
<name>A0A4R6PQB7_9GAMM</name>
<reference evidence="2 3" key="1">
    <citation type="submission" date="2019-03" db="EMBL/GenBank/DDBJ databases">
        <title>Freshwater and sediment microbial communities from various areas in North America, analyzing microbe dynamics in response to fracking.</title>
        <authorList>
            <person name="Lamendella R."/>
        </authorList>
    </citation>
    <scope>NUCLEOTIDE SEQUENCE [LARGE SCALE GENOMIC DNA]</scope>
    <source>
        <strain evidence="2 3">18_TX</strain>
    </source>
</reference>
<keyword evidence="3" id="KW-1185">Reference proteome</keyword>
<dbReference type="AlphaFoldDB" id="A0A4R6PQB7"/>
<accession>A0A4R6PQB7</accession>
<evidence type="ECO:0000256" key="1">
    <source>
        <dbReference type="SAM" id="Phobius"/>
    </source>
</evidence>